<protein>
    <submittedName>
        <fullName evidence="2">Phospholipase A and acyltransferase 5</fullName>
    </submittedName>
</protein>
<gene>
    <name evidence="2" type="primary">PLAAT5</name>
</gene>
<dbReference type="Proteomes" id="UP000694863">
    <property type="component" value="Unplaced"/>
</dbReference>
<dbReference type="RefSeq" id="XP_045153125.1">
    <property type="nucleotide sequence ID" value="XM_045297190.1"/>
</dbReference>
<accession>A0AC55DN10</accession>
<evidence type="ECO:0000313" key="1">
    <source>
        <dbReference type="Proteomes" id="UP000694863"/>
    </source>
</evidence>
<evidence type="ECO:0000313" key="2">
    <source>
        <dbReference type="RefSeq" id="XP_045153125.1"/>
    </source>
</evidence>
<name>A0AC55DN10_ECHTE</name>
<reference evidence="2" key="1">
    <citation type="submission" date="2025-08" db="UniProtKB">
        <authorList>
            <consortium name="RefSeq"/>
        </authorList>
    </citation>
    <scope>IDENTIFICATION</scope>
</reference>
<keyword evidence="2" id="KW-0012">Acyltransferase</keyword>
<keyword evidence="1" id="KW-1185">Reference proteome</keyword>
<organism evidence="1 2">
    <name type="scientific">Echinops telfairi</name>
    <name type="common">Lesser hedgehog tenrec</name>
    <dbReference type="NCBI Taxonomy" id="9371"/>
    <lineage>
        <taxon>Eukaryota</taxon>
        <taxon>Metazoa</taxon>
        <taxon>Chordata</taxon>
        <taxon>Craniata</taxon>
        <taxon>Vertebrata</taxon>
        <taxon>Euteleostomi</taxon>
        <taxon>Mammalia</taxon>
        <taxon>Eutheria</taxon>
        <taxon>Afrotheria</taxon>
        <taxon>Tenrecidae</taxon>
        <taxon>Tenrecinae</taxon>
        <taxon>Echinops</taxon>
    </lineage>
</organism>
<keyword evidence="2" id="KW-0808">Transferase</keyword>
<sequence>MGQEDMFCDDPTPGDLIEIFHIGYKDWAIYVGDGEFPSFGSSKMFTFLSRNVVVAKDPLEEVTWGCLYRVNNFLDHQYRPQPVDKILSSAKKMIGDQKTHQVLSKNSENFVTDLRYGLPRCKLSCQDPQPGDLIAISRVAYKHWAIYMGNGNVVHLNKSEFEAGSITSVFSNRAIVKYSHLEDVLHGCSWKVNNKLDETYLPLPVDKIIQRAKTMINKIVQYSLIEGNCEHFVNDLRYGVSRSQQVEHALMEGAKAAGAVLSAVVDSIRPKPVTA</sequence>
<proteinExistence type="predicted"/>